<sequence length="336" mass="36388">MAPFTTPQPVQHQLENRRYTPLTPSPLNPNTPSIHLRTTQRHHRPRTTAAAVPPPPSNTTNNRIRPTLLKPSSSPANRTQQRYARLLAHDSPTQRLLRQKAATAWRRSEVLRLQEREQHHHYHHCDRSFPDFRYLPEQHQQPHLDAARGAAAGGAIADCSHQPLNRKGDSGTSSGDVDNGRWEADLTITNPLADTDAEYGGPGGDETGTEAGDEEVGGRDSALLMMDNRKGSGSKFGPAMLDWQGTGERGRGDTAWAGAGCGFDSFEEGRLEARLDPVQLREDRAWRAQGSGGGTLRRMLVVVVVVVGLGLAHGLVSAFGSWAGGGVAGGRPLAGR</sequence>
<feature type="compositionally biased region" description="Polar residues" evidence="1">
    <location>
        <begin position="1"/>
        <end position="13"/>
    </location>
</feature>
<evidence type="ECO:0000256" key="1">
    <source>
        <dbReference type="SAM" id="MobiDB-lite"/>
    </source>
</evidence>
<reference evidence="3" key="1">
    <citation type="journal article" date="2023" name="Mol. Phylogenet. Evol.">
        <title>Genome-scale phylogeny and comparative genomics of the fungal order Sordariales.</title>
        <authorList>
            <person name="Hensen N."/>
            <person name="Bonometti L."/>
            <person name="Westerberg I."/>
            <person name="Brannstrom I.O."/>
            <person name="Guillou S."/>
            <person name="Cros-Aarteil S."/>
            <person name="Calhoun S."/>
            <person name="Haridas S."/>
            <person name="Kuo A."/>
            <person name="Mondo S."/>
            <person name="Pangilinan J."/>
            <person name="Riley R."/>
            <person name="LaButti K."/>
            <person name="Andreopoulos B."/>
            <person name="Lipzen A."/>
            <person name="Chen C."/>
            <person name="Yan M."/>
            <person name="Daum C."/>
            <person name="Ng V."/>
            <person name="Clum A."/>
            <person name="Steindorff A."/>
            <person name="Ohm R.A."/>
            <person name="Martin F."/>
            <person name="Silar P."/>
            <person name="Natvig D.O."/>
            <person name="Lalanne C."/>
            <person name="Gautier V."/>
            <person name="Ament-Velasquez S.L."/>
            <person name="Kruys A."/>
            <person name="Hutchinson M.I."/>
            <person name="Powell A.J."/>
            <person name="Barry K."/>
            <person name="Miller A.N."/>
            <person name="Grigoriev I.V."/>
            <person name="Debuchy R."/>
            <person name="Gladieux P."/>
            <person name="Hiltunen Thoren M."/>
            <person name="Johannesson H."/>
        </authorList>
    </citation>
    <scope>NUCLEOTIDE SEQUENCE</scope>
    <source>
        <strain evidence="3">CBS 731.68</strain>
    </source>
</reference>
<evidence type="ECO:0000313" key="4">
    <source>
        <dbReference type="Proteomes" id="UP001302602"/>
    </source>
</evidence>
<organism evidence="3 4">
    <name type="scientific">Parathielavia appendiculata</name>
    <dbReference type="NCBI Taxonomy" id="2587402"/>
    <lineage>
        <taxon>Eukaryota</taxon>
        <taxon>Fungi</taxon>
        <taxon>Dikarya</taxon>
        <taxon>Ascomycota</taxon>
        <taxon>Pezizomycotina</taxon>
        <taxon>Sordariomycetes</taxon>
        <taxon>Sordariomycetidae</taxon>
        <taxon>Sordariales</taxon>
        <taxon>Chaetomiaceae</taxon>
        <taxon>Parathielavia</taxon>
    </lineage>
</organism>
<feature type="compositionally biased region" description="Low complexity" evidence="1">
    <location>
        <begin position="58"/>
        <end position="67"/>
    </location>
</feature>
<keyword evidence="4" id="KW-1185">Reference proteome</keyword>
<keyword evidence="2" id="KW-1133">Transmembrane helix</keyword>
<evidence type="ECO:0000256" key="2">
    <source>
        <dbReference type="SAM" id="Phobius"/>
    </source>
</evidence>
<comment type="caution">
    <text evidence="3">The sequence shown here is derived from an EMBL/GenBank/DDBJ whole genome shotgun (WGS) entry which is preliminary data.</text>
</comment>
<feature type="transmembrane region" description="Helical" evidence="2">
    <location>
        <begin position="299"/>
        <end position="323"/>
    </location>
</feature>
<reference evidence="3" key="2">
    <citation type="submission" date="2023-05" db="EMBL/GenBank/DDBJ databases">
        <authorList>
            <consortium name="Lawrence Berkeley National Laboratory"/>
            <person name="Steindorff A."/>
            <person name="Hensen N."/>
            <person name="Bonometti L."/>
            <person name="Westerberg I."/>
            <person name="Brannstrom I.O."/>
            <person name="Guillou S."/>
            <person name="Cros-Aarteil S."/>
            <person name="Calhoun S."/>
            <person name="Haridas S."/>
            <person name="Kuo A."/>
            <person name="Mondo S."/>
            <person name="Pangilinan J."/>
            <person name="Riley R."/>
            <person name="Labutti K."/>
            <person name="Andreopoulos B."/>
            <person name="Lipzen A."/>
            <person name="Chen C."/>
            <person name="Yanf M."/>
            <person name="Daum C."/>
            <person name="Ng V."/>
            <person name="Clum A."/>
            <person name="Ohm R."/>
            <person name="Martin F."/>
            <person name="Silar P."/>
            <person name="Natvig D."/>
            <person name="Lalanne C."/>
            <person name="Gautier V."/>
            <person name="Ament-Velasquez S.L."/>
            <person name="Kruys A."/>
            <person name="Hutchinson M.I."/>
            <person name="Powell A.J."/>
            <person name="Barry K."/>
            <person name="Miller A.N."/>
            <person name="Grigoriev I.V."/>
            <person name="Debuchy R."/>
            <person name="Gladieux P."/>
            <person name="Thoren M.H."/>
            <person name="Johannesson H."/>
        </authorList>
    </citation>
    <scope>NUCLEOTIDE SEQUENCE</scope>
    <source>
        <strain evidence="3">CBS 731.68</strain>
    </source>
</reference>
<evidence type="ECO:0000313" key="3">
    <source>
        <dbReference type="EMBL" id="KAK4125463.1"/>
    </source>
</evidence>
<feature type="region of interest" description="Disordered" evidence="1">
    <location>
        <begin position="159"/>
        <end position="216"/>
    </location>
</feature>
<keyword evidence="2" id="KW-0812">Transmembrane</keyword>
<keyword evidence="2" id="KW-0472">Membrane</keyword>
<dbReference type="EMBL" id="MU853225">
    <property type="protein sequence ID" value="KAK4125463.1"/>
    <property type="molecule type" value="Genomic_DNA"/>
</dbReference>
<dbReference type="GeneID" id="87832850"/>
<dbReference type="AlphaFoldDB" id="A0AAN6U308"/>
<accession>A0AAN6U308</accession>
<dbReference type="Proteomes" id="UP001302602">
    <property type="component" value="Unassembled WGS sequence"/>
</dbReference>
<feature type="compositionally biased region" description="Polar residues" evidence="1">
    <location>
        <begin position="70"/>
        <end position="79"/>
    </location>
</feature>
<proteinExistence type="predicted"/>
<gene>
    <name evidence="3" type="ORF">N657DRAFT_678581</name>
</gene>
<protein>
    <submittedName>
        <fullName evidence="3">Uncharacterized protein</fullName>
    </submittedName>
</protein>
<feature type="region of interest" description="Disordered" evidence="1">
    <location>
        <begin position="1"/>
        <end position="79"/>
    </location>
</feature>
<dbReference type="RefSeq" id="XP_062649234.1">
    <property type="nucleotide sequence ID" value="XM_062796082.1"/>
</dbReference>
<name>A0AAN6U308_9PEZI</name>